<evidence type="ECO:0000256" key="1">
    <source>
        <dbReference type="SAM" id="MobiDB-lite"/>
    </source>
</evidence>
<evidence type="ECO:0000313" key="2">
    <source>
        <dbReference type="Proteomes" id="UP000887540"/>
    </source>
</evidence>
<reference evidence="3" key="1">
    <citation type="submission" date="2022-11" db="UniProtKB">
        <authorList>
            <consortium name="WormBaseParasite"/>
        </authorList>
    </citation>
    <scope>IDENTIFICATION</scope>
</reference>
<feature type="region of interest" description="Disordered" evidence="1">
    <location>
        <begin position="1"/>
        <end position="49"/>
    </location>
</feature>
<keyword evidence="2" id="KW-1185">Reference proteome</keyword>
<dbReference type="WBParaSite" id="ACRNAN_scaffold9914.g28620.t1">
    <property type="protein sequence ID" value="ACRNAN_scaffold9914.g28620.t1"/>
    <property type="gene ID" value="ACRNAN_scaffold9914.g28620"/>
</dbReference>
<organism evidence="2 3">
    <name type="scientific">Acrobeloides nanus</name>
    <dbReference type="NCBI Taxonomy" id="290746"/>
    <lineage>
        <taxon>Eukaryota</taxon>
        <taxon>Metazoa</taxon>
        <taxon>Ecdysozoa</taxon>
        <taxon>Nematoda</taxon>
        <taxon>Chromadorea</taxon>
        <taxon>Rhabditida</taxon>
        <taxon>Tylenchina</taxon>
        <taxon>Cephalobomorpha</taxon>
        <taxon>Cephaloboidea</taxon>
        <taxon>Cephalobidae</taxon>
        <taxon>Acrobeloides</taxon>
    </lineage>
</organism>
<protein>
    <submittedName>
        <fullName evidence="3">Uncharacterized protein</fullName>
    </submittedName>
</protein>
<evidence type="ECO:0000313" key="3">
    <source>
        <dbReference type="WBParaSite" id="ACRNAN_scaffold9914.g28620.t1"/>
    </source>
</evidence>
<feature type="compositionally biased region" description="Low complexity" evidence="1">
    <location>
        <begin position="94"/>
        <end position="104"/>
    </location>
</feature>
<feature type="compositionally biased region" description="Low complexity" evidence="1">
    <location>
        <begin position="21"/>
        <end position="33"/>
    </location>
</feature>
<accession>A0A914ENV1</accession>
<feature type="compositionally biased region" description="Basic and acidic residues" evidence="1">
    <location>
        <begin position="1"/>
        <end position="13"/>
    </location>
</feature>
<feature type="compositionally biased region" description="Polar residues" evidence="1">
    <location>
        <begin position="34"/>
        <end position="48"/>
    </location>
</feature>
<feature type="region of interest" description="Disordered" evidence="1">
    <location>
        <begin position="85"/>
        <end position="105"/>
    </location>
</feature>
<dbReference type="Proteomes" id="UP000887540">
    <property type="component" value="Unplaced"/>
</dbReference>
<name>A0A914ENV1_9BILA</name>
<sequence length="121" mass="13388">MSDSKQNDVIDLTKDDDDDVQIISINNNVPSSSTDYSQGQGTSIASQSEDTDDLLNVIHDYIQSQSSAVADTKENSDKVIDIIDLTNDDDHNQDNSNSSNAQNSPFNLSIRVLNDQYLYEI</sequence>
<dbReference type="AlphaFoldDB" id="A0A914ENV1"/>
<proteinExistence type="predicted"/>